<dbReference type="AlphaFoldDB" id="A0A397PFT5"/>
<accession>A0A397PFT5</accession>
<dbReference type="OrthoDB" id="9788479at2"/>
<dbReference type="RefSeq" id="WP_004211513.1">
    <property type="nucleotide sequence ID" value="NZ_QXDC01000002.1"/>
</dbReference>
<evidence type="ECO:0000313" key="1">
    <source>
        <dbReference type="EMBL" id="RIA46027.1"/>
    </source>
</evidence>
<gene>
    <name evidence="1" type="ORF">DFR49_0556</name>
</gene>
<dbReference type="Proteomes" id="UP000266568">
    <property type="component" value="Unassembled WGS sequence"/>
</dbReference>
<proteinExistence type="predicted"/>
<comment type="caution">
    <text evidence="1">The sequence shown here is derived from an EMBL/GenBank/DDBJ whole genome shotgun (WGS) entry which is preliminary data.</text>
</comment>
<reference evidence="1 2" key="1">
    <citation type="submission" date="2018-08" db="EMBL/GenBank/DDBJ databases">
        <title>Genomic Encyclopedia of Type Strains, Phase IV (KMG-IV): sequencing the most valuable type-strain genomes for metagenomic binning, comparative biology and taxonomic classification.</title>
        <authorList>
            <person name="Goeker M."/>
        </authorList>
    </citation>
    <scope>NUCLEOTIDE SEQUENCE [LARGE SCALE GENOMIC DNA]</scope>
    <source>
        <strain evidence="1 2">DSM 25527</strain>
    </source>
</reference>
<sequence length="171" mass="18930">MLKANNPPPDAPRTSPVFVSGSLSIQQLPDSVKQRLQIIVERELPVLIGDAHGADAAIQRCIFDYGARDVTVFCGGTKPRHNIGGWPVKRVRADAPTWTRAFHSAKDKEMASLAGAGFVIWDGTSQGSRANIRRLCERRRYVVVYLHAQGRFITLATDTERTDFLKSRLAS</sequence>
<organism evidence="1 2">
    <name type="scientific">Hephaestia caeni</name>
    <dbReference type="NCBI Taxonomy" id="645617"/>
    <lineage>
        <taxon>Bacteria</taxon>
        <taxon>Pseudomonadati</taxon>
        <taxon>Pseudomonadota</taxon>
        <taxon>Alphaproteobacteria</taxon>
        <taxon>Sphingomonadales</taxon>
        <taxon>Sphingomonadaceae</taxon>
        <taxon>Hephaestia</taxon>
    </lineage>
</organism>
<protein>
    <submittedName>
        <fullName evidence="1">Uncharacterized protein</fullName>
    </submittedName>
</protein>
<evidence type="ECO:0000313" key="2">
    <source>
        <dbReference type="Proteomes" id="UP000266568"/>
    </source>
</evidence>
<keyword evidence="2" id="KW-1185">Reference proteome</keyword>
<name>A0A397PFT5_9SPHN</name>
<dbReference type="EMBL" id="QXDC01000002">
    <property type="protein sequence ID" value="RIA46027.1"/>
    <property type="molecule type" value="Genomic_DNA"/>
</dbReference>